<evidence type="ECO:0000313" key="1">
    <source>
        <dbReference type="EMBL" id="CAH6723842.1"/>
    </source>
</evidence>
<dbReference type="EMBL" id="CALSDN010000021">
    <property type="protein sequence ID" value="CAH6723842.1"/>
    <property type="molecule type" value="Genomic_DNA"/>
</dbReference>
<name>A0ACA9YGE0_9ASCO</name>
<dbReference type="Proteomes" id="UP001152531">
    <property type="component" value="Unassembled WGS sequence"/>
</dbReference>
<gene>
    <name evidence="1" type="ORF">CLIB1444_21S00606</name>
</gene>
<evidence type="ECO:0000313" key="2">
    <source>
        <dbReference type="Proteomes" id="UP001152531"/>
    </source>
</evidence>
<organism evidence="1 2">
    <name type="scientific">[Candida] jaroonii</name>
    <dbReference type="NCBI Taxonomy" id="467808"/>
    <lineage>
        <taxon>Eukaryota</taxon>
        <taxon>Fungi</taxon>
        <taxon>Dikarya</taxon>
        <taxon>Ascomycota</taxon>
        <taxon>Saccharomycotina</taxon>
        <taxon>Pichiomycetes</taxon>
        <taxon>Debaryomycetaceae</taxon>
        <taxon>Yamadazyma</taxon>
    </lineage>
</organism>
<comment type="caution">
    <text evidence="1">The sequence shown here is derived from an EMBL/GenBank/DDBJ whole genome shotgun (WGS) entry which is preliminary data.</text>
</comment>
<reference evidence="1" key="1">
    <citation type="submission" date="2022-06" db="EMBL/GenBank/DDBJ databases">
        <authorList>
            <person name="Legras J.-L."/>
            <person name="Devillers H."/>
            <person name="Grondin C."/>
        </authorList>
    </citation>
    <scope>NUCLEOTIDE SEQUENCE</scope>
    <source>
        <strain evidence="1">CLIB 1444</strain>
    </source>
</reference>
<sequence length="218" mass="24544">MSLFKRHAGHDHGATSSTEASSTMHMAMDMASSTMDMMMSETSDAMDSMDSTHSMDSDMSMTMYFQKSYKDIPVVFENLKANTGGKAFGIFILLLFLGIATRGLEFLKNYLEQRVWKNENYINHFEPDTESDDKTDGIITQTVNTKKTNIPSSLVKNFIRLVLCFIPEMLGFALMLAAMSFTPIYFFAVVAGLSIGRFVFERLSDRLKLRPVANGFHC</sequence>
<accession>A0ACA9YGE0</accession>
<protein>
    <submittedName>
        <fullName evidence="1">Copper transport protein Ctr1p</fullName>
    </submittedName>
</protein>
<proteinExistence type="predicted"/>
<keyword evidence="2" id="KW-1185">Reference proteome</keyword>